<accession>A0ABU6R166</accession>
<feature type="region of interest" description="Disordered" evidence="1">
    <location>
        <begin position="67"/>
        <end position="110"/>
    </location>
</feature>
<evidence type="ECO:0000313" key="2">
    <source>
        <dbReference type="EMBL" id="MED6118120.1"/>
    </source>
</evidence>
<keyword evidence="3" id="KW-1185">Reference proteome</keyword>
<organism evidence="2 3">
    <name type="scientific">Stylosanthes scabra</name>
    <dbReference type="NCBI Taxonomy" id="79078"/>
    <lineage>
        <taxon>Eukaryota</taxon>
        <taxon>Viridiplantae</taxon>
        <taxon>Streptophyta</taxon>
        <taxon>Embryophyta</taxon>
        <taxon>Tracheophyta</taxon>
        <taxon>Spermatophyta</taxon>
        <taxon>Magnoliopsida</taxon>
        <taxon>eudicotyledons</taxon>
        <taxon>Gunneridae</taxon>
        <taxon>Pentapetalae</taxon>
        <taxon>rosids</taxon>
        <taxon>fabids</taxon>
        <taxon>Fabales</taxon>
        <taxon>Fabaceae</taxon>
        <taxon>Papilionoideae</taxon>
        <taxon>50 kb inversion clade</taxon>
        <taxon>dalbergioids sensu lato</taxon>
        <taxon>Dalbergieae</taxon>
        <taxon>Pterocarpus clade</taxon>
        <taxon>Stylosanthes</taxon>
    </lineage>
</organism>
<dbReference type="Proteomes" id="UP001341840">
    <property type="component" value="Unassembled WGS sequence"/>
</dbReference>
<evidence type="ECO:0000256" key="1">
    <source>
        <dbReference type="SAM" id="MobiDB-lite"/>
    </source>
</evidence>
<proteinExistence type="predicted"/>
<evidence type="ECO:0000313" key="3">
    <source>
        <dbReference type="Proteomes" id="UP001341840"/>
    </source>
</evidence>
<dbReference type="EMBL" id="JASCZI010030209">
    <property type="protein sequence ID" value="MED6118120.1"/>
    <property type="molecule type" value="Genomic_DNA"/>
</dbReference>
<gene>
    <name evidence="2" type="ORF">PIB30_000102</name>
</gene>
<comment type="caution">
    <text evidence="2">The sequence shown here is derived from an EMBL/GenBank/DDBJ whole genome shotgun (WGS) entry which is preliminary data.</text>
</comment>
<name>A0ABU6R166_9FABA</name>
<protein>
    <submittedName>
        <fullName evidence="2">Uncharacterized protein</fullName>
    </submittedName>
</protein>
<reference evidence="2 3" key="1">
    <citation type="journal article" date="2023" name="Plants (Basel)">
        <title>Bridging the Gap: Combining Genomics and Transcriptomics Approaches to Understand Stylosanthes scabra, an Orphan Legume from the Brazilian Caatinga.</title>
        <authorList>
            <person name="Ferreira-Neto J.R.C."/>
            <person name="da Silva M.D."/>
            <person name="Binneck E."/>
            <person name="de Melo N.F."/>
            <person name="da Silva R.H."/>
            <person name="de Melo A.L.T.M."/>
            <person name="Pandolfi V."/>
            <person name="Bustamante F.O."/>
            <person name="Brasileiro-Vidal A.C."/>
            <person name="Benko-Iseppon A.M."/>
        </authorList>
    </citation>
    <scope>NUCLEOTIDE SEQUENCE [LARGE SCALE GENOMIC DNA]</scope>
    <source>
        <tissue evidence="2">Leaves</tissue>
    </source>
</reference>
<sequence>MGEYQSALDRIAQVEEDNGVLKTQLESCQLSLEGEKKGVGGSRKADFSVITLKCRWDPKGRKVCVTQESDVAEESPQADEVPPEQQPEATTQISQPAARDAAGVSGGCPT</sequence>